<evidence type="ECO:0000256" key="6">
    <source>
        <dbReference type="SAM" id="Phobius"/>
    </source>
</evidence>
<dbReference type="PANTHER" id="PTHR31310:SF7">
    <property type="entry name" value="PA-PHOSPHATASE RELATED-FAMILY PROTEIN DDB_G0268928"/>
    <property type="match status" value="1"/>
</dbReference>
<feature type="region of interest" description="Disordered" evidence="5">
    <location>
        <begin position="1"/>
        <end position="28"/>
    </location>
</feature>
<dbReference type="STRING" id="479433.Caci_1712"/>
<evidence type="ECO:0000313" key="8">
    <source>
        <dbReference type="EMBL" id="ACU70633.1"/>
    </source>
</evidence>
<name>C7QBQ6_CATAD</name>
<dbReference type="Proteomes" id="UP000000851">
    <property type="component" value="Chromosome"/>
</dbReference>
<comment type="subcellular location">
    <subcellularLocation>
        <location evidence="1">Membrane</location>
        <topology evidence="1">Multi-pass membrane protein</topology>
    </subcellularLocation>
</comment>
<feature type="compositionally biased region" description="Polar residues" evidence="5">
    <location>
        <begin position="1"/>
        <end position="13"/>
    </location>
</feature>
<dbReference type="eggNOG" id="COG0671">
    <property type="taxonomic scope" value="Bacteria"/>
</dbReference>
<protein>
    <recommendedName>
        <fullName evidence="7">Inositolphosphotransferase Aur1/Ipt1 domain-containing protein</fullName>
    </recommendedName>
</protein>
<dbReference type="GO" id="GO:0016020">
    <property type="term" value="C:membrane"/>
    <property type="evidence" value="ECO:0007669"/>
    <property type="project" value="UniProtKB-SubCell"/>
</dbReference>
<evidence type="ECO:0000256" key="5">
    <source>
        <dbReference type="SAM" id="MobiDB-lite"/>
    </source>
</evidence>
<feature type="domain" description="Inositolphosphotransferase Aur1/Ipt1" evidence="7">
    <location>
        <begin position="84"/>
        <end position="271"/>
    </location>
</feature>
<dbReference type="OrthoDB" id="5241565at2"/>
<dbReference type="AlphaFoldDB" id="C7QBQ6"/>
<feature type="transmembrane region" description="Helical" evidence="6">
    <location>
        <begin position="206"/>
        <end position="225"/>
    </location>
</feature>
<dbReference type="InterPro" id="IPR026841">
    <property type="entry name" value="Aur1/Ipt1"/>
</dbReference>
<accession>C7QBQ6</accession>
<evidence type="ECO:0000313" key="9">
    <source>
        <dbReference type="Proteomes" id="UP000000851"/>
    </source>
</evidence>
<evidence type="ECO:0000256" key="1">
    <source>
        <dbReference type="ARBA" id="ARBA00004141"/>
    </source>
</evidence>
<feature type="transmembrane region" description="Helical" evidence="6">
    <location>
        <begin position="117"/>
        <end position="136"/>
    </location>
</feature>
<evidence type="ECO:0000259" key="7">
    <source>
        <dbReference type="Pfam" id="PF14378"/>
    </source>
</evidence>
<dbReference type="HOGENOM" id="CLU_056733_2_0_11"/>
<feature type="transmembrane region" description="Helical" evidence="6">
    <location>
        <begin position="232"/>
        <end position="249"/>
    </location>
</feature>
<feature type="transmembrane region" description="Helical" evidence="6">
    <location>
        <begin position="148"/>
        <end position="166"/>
    </location>
</feature>
<dbReference type="PANTHER" id="PTHR31310">
    <property type="match status" value="1"/>
</dbReference>
<dbReference type="InterPro" id="IPR052185">
    <property type="entry name" value="IPC_Synthase-Related"/>
</dbReference>
<dbReference type="RefSeq" id="WP_012785927.1">
    <property type="nucleotide sequence ID" value="NC_013131.1"/>
</dbReference>
<keyword evidence="3 6" id="KW-1133">Transmembrane helix</keyword>
<keyword evidence="2 6" id="KW-0812">Transmembrane</keyword>
<proteinExistence type="predicted"/>
<evidence type="ECO:0000256" key="4">
    <source>
        <dbReference type="ARBA" id="ARBA00023136"/>
    </source>
</evidence>
<organism evidence="8 9">
    <name type="scientific">Catenulispora acidiphila (strain DSM 44928 / JCM 14897 / NBRC 102108 / NRRL B-24433 / ID139908)</name>
    <dbReference type="NCBI Taxonomy" id="479433"/>
    <lineage>
        <taxon>Bacteria</taxon>
        <taxon>Bacillati</taxon>
        <taxon>Actinomycetota</taxon>
        <taxon>Actinomycetes</taxon>
        <taxon>Catenulisporales</taxon>
        <taxon>Catenulisporaceae</taxon>
        <taxon>Catenulispora</taxon>
    </lineage>
</organism>
<reference evidence="8 9" key="1">
    <citation type="journal article" date="2009" name="Stand. Genomic Sci.">
        <title>Complete genome sequence of Catenulispora acidiphila type strain (ID 139908).</title>
        <authorList>
            <person name="Copeland A."/>
            <person name="Lapidus A."/>
            <person name="Glavina Del Rio T."/>
            <person name="Nolan M."/>
            <person name="Lucas S."/>
            <person name="Chen F."/>
            <person name="Tice H."/>
            <person name="Cheng J.F."/>
            <person name="Bruce D."/>
            <person name="Goodwin L."/>
            <person name="Pitluck S."/>
            <person name="Mikhailova N."/>
            <person name="Pati A."/>
            <person name="Ivanova N."/>
            <person name="Mavromatis K."/>
            <person name="Chen A."/>
            <person name="Palaniappan K."/>
            <person name="Chain P."/>
            <person name="Land M."/>
            <person name="Hauser L."/>
            <person name="Chang Y.J."/>
            <person name="Jeffries C.D."/>
            <person name="Chertkov O."/>
            <person name="Brettin T."/>
            <person name="Detter J.C."/>
            <person name="Han C."/>
            <person name="Ali Z."/>
            <person name="Tindall B.J."/>
            <person name="Goker M."/>
            <person name="Bristow J."/>
            <person name="Eisen J.A."/>
            <person name="Markowitz V."/>
            <person name="Hugenholtz P."/>
            <person name="Kyrpides N.C."/>
            <person name="Klenk H.P."/>
        </authorList>
    </citation>
    <scope>NUCLEOTIDE SEQUENCE [LARGE SCALE GENOMIC DNA]</scope>
    <source>
        <strain evidence="9">DSM 44928 / JCM 14897 / NBRC 102108 / NRRL B-24433 / ID139908</strain>
    </source>
</reference>
<feature type="region of interest" description="Disordered" evidence="5">
    <location>
        <begin position="287"/>
        <end position="324"/>
    </location>
</feature>
<dbReference type="InParanoid" id="C7QBQ6"/>
<sequence length="324" mass="36047">MTTTQPLENSTETTARDGDVEAAPQAGARRRSWIPGPVLPQKFRPTNRPKLWLEIALIALGYYLYTLTRLAAPAHESAAQDRGHDILRVEHFLGLNFERSFNHWVYSVRWLAFSMNVYYATLHFIVPIAVLVWVYFKFPDRYRAIRTVMISMTLIALFGFYFYSLAPPRLLENGNFVDTFKLLNPWGQTSATSDGVAGLGKSTNEFAAMPSLHIGWSTWCALVIAHLAQRRWVKVLGIAYPFCTFAVIIGTANHYVLDAVGGLVTLGLGFLVQRIIQGRPVFAPVPKPAGEAPLPRQPDGSATAPEPDDGVSAELVRPPIHTRT</sequence>
<evidence type="ECO:0000256" key="2">
    <source>
        <dbReference type="ARBA" id="ARBA00022692"/>
    </source>
</evidence>
<evidence type="ECO:0000256" key="3">
    <source>
        <dbReference type="ARBA" id="ARBA00022989"/>
    </source>
</evidence>
<keyword evidence="4 6" id="KW-0472">Membrane</keyword>
<dbReference type="Pfam" id="PF14378">
    <property type="entry name" value="PAP2_3"/>
    <property type="match status" value="1"/>
</dbReference>
<dbReference type="CDD" id="cd03386">
    <property type="entry name" value="PAP2_Aur1_like"/>
    <property type="match status" value="1"/>
</dbReference>
<feature type="transmembrane region" description="Helical" evidence="6">
    <location>
        <begin position="51"/>
        <end position="72"/>
    </location>
</feature>
<gene>
    <name evidence="8" type="ordered locus">Caci_1712</name>
</gene>
<keyword evidence="9" id="KW-1185">Reference proteome</keyword>
<dbReference type="KEGG" id="cai:Caci_1712"/>
<dbReference type="EMBL" id="CP001700">
    <property type="protein sequence ID" value="ACU70633.1"/>
    <property type="molecule type" value="Genomic_DNA"/>
</dbReference>